<feature type="region of interest" description="Disordered" evidence="1">
    <location>
        <begin position="1"/>
        <end position="78"/>
    </location>
</feature>
<gene>
    <name evidence="2" type="ORF">PMG11_07512</name>
</gene>
<dbReference type="InterPro" id="IPR021833">
    <property type="entry name" value="DUF3425"/>
</dbReference>
<evidence type="ECO:0008006" key="4">
    <source>
        <dbReference type="Google" id="ProtNLM"/>
    </source>
</evidence>
<dbReference type="Pfam" id="PF11905">
    <property type="entry name" value="DUF3425"/>
    <property type="match status" value="1"/>
</dbReference>
<sequence length="282" mass="32326">MRGDSMDHLDPASRRRLQNRLNQRASRKRKQAEKQKQNRGNRWIIYTNDANASPDTEDRTTRTPEPSPTPIVSPRSQDQMSVFACGTSRLSPSQLFDQLKKQLLDAAGKIPPCPSLIHSVTQFNIIRAMCDNAAIMELTMDVLCEDIASIFNIAGPITFDLPPSLQPSSTQKQAIHHPWIDLLPVRSFRDVLIGRMAEYDDEELCGDLYGLSTTSGNVGLLVWGEAWDPLAYELSEEVVRKWSWILKDSPELLTSTNYWRRKRGEKRLRFFDSQEHYIHEIE</sequence>
<evidence type="ECO:0000313" key="3">
    <source>
        <dbReference type="Proteomes" id="UP000042958"/>
    </source>
</evidence>
<reference evidence="3" key="1">
    <citation type="journal article" date="2015" name="Genome Announc.">
        <title>Draft genome sequence of the fungus Penicillium brasilianum MG11.</title>
        <authorList>
            <person name="Horn F."/>
            <person name="Linde J."/>
            <person name="Mattern D.J."/>
            <person name="Walther G."/>
            <person name="Guthke R."/>
            <person name="Brakhage A.A."/>
            <person name="Valiante V."/>
        </authorList>
    </citation>
    <scope>NUCLEOTIDE SEQUENCE [LARGE SCALE GENOMIC DNA]</scope>
    <source>
        <strain evidence="3">MG11</strain>
    </source>
</reference>
<feature type="compositionally biased region" description="Basic and acidic residues" evidence="1">
    <location>
        <begin position="1"/>
        <end position="13"/>
    </location>
</feature>
<evidence type="ECO:0000313" key="2">
    <source>
        <dbReference type="EMBL" id="CEJ58866.1"/>
    </source>
</evidence>
<protein>
    <recommendedName>
        <fullName evidence="4">BZIP domain-containing protein</fullName>
    </recommendedName>
</protein>
<proteinExistence type="predicted"/>
<name>A0A0F7TSS6_PENBI</name>
<keyword evidence="3" id="KW-1185">Reference proteome</keyword>
<dbReference type="STRING" id="104259.A0A0F7TSS6"/>
<dbReference type="PANTHER" id="PTHR38116">
    <property type="entry name" value="CHROMOSOME 7, WHOLE GENOME SHOTGUN SEQUENCE"/>
    <property type="match status" value="1"/>
</dbReference>
<dbReference type="OrthoDB" id="2245989at2759"/>
<accession>A0A0F7TSS6</accession>
<dbReference type="CDD" id="cd14688">
    <property type="entry name" value="bZIP_YAP"/>
    <property type="match status" value="1"/>
</dbReference>
<dbReference type="PANTHER" id="PTHR38116:SF5">
    <property type="entry name" value="BZIP DOMAIN-CONTAINING PROTEIN"/>
    <property type="match status" value="1"/>
</dbReference>
<organism evidence="2 3">
    <name type="scientific">Penicillium brasilianum</name>
    <dbReference type="NCBI Taxonomy" id="104259"/>
    <lineage>
        <taxon>Eukaryota</taxon>
        <taxon>Fungi</taxon>
        <taxon>Dikarya</taxon>
        <taxon>Ascomycota</taxon>
        <taxon>Pezizomycotina</taxon>
        <taxon>Eurotiomycetes</taxon>
        <taxon>Eurotiomycetidae</taxon>
        <taxon>Eurotiales</taxon>
        <taxon>Aspergillaceae</taxon>
        <taxon>Penicillium</taxon>
    </lineage>
</organism>
<dbReference type="AlphaFoldDB" id="A0A0F7TSS6"/>
<dbReference type="EMBL" id="CDHK01000006">
    <property type="protein sequence ID" value="CEJ58866.1"/>
    <property type="molecule type" value="Genomic_DNA"/>
</dbReference>
<dbReference type="Proteomes" id="UP000042958">
    <property type="component" value="Unassembled WGS sequence"/>
</dbReference>
<evidence type="ECO:0000256" key="1">
    <source>
        <dbReference type="SAM" id="MobiDB-lite"/>
    </source>
</evidence>